<dbReference type="InterPro" id="IPR009326">
    <property type="entry name" value="DUF984"/>
</dbReference>
<proteinExistence type="predicted"/>
<feature type="domain" description="ASCH" evidence="1">
    <location>
        <begin position="11"/>
        <end position="131"/>
    </location>
</feature>
<dbReference type="Proteomes" id="UP001321486">
    <property type="component" value="Chromosome"/>
</dbReference>
<evidence type="ECO:0000313" key="3">
    <source>
        <dbReference type="Proteomes" id="UP001321486"/>
    </source>
</evidence>
<dbReference type="PANTHER" id="PTHR39203:SF1">
    <property type="entry name" value="CYTOPLASMIC PROTEIN"/>
    <property type="match status" value="1"/>
</dbReference>
<dbReference type="InterPro" id="IPR007374">
    <property type="entry name" value="ASCH_domain"/>
</dbReference>
<dbReference type="InterPro" id="IPR015947">
    <property type="entry name" value="PUA-like_sf"/>
</dbReference>
<dbReference type="Pfam" id="PF04266">
    <property type="entry name" value="ASCH"/>
    <property type="match status" value="1"/>
</dbReference>
<dbReference type="SMART" id="SM01022">
    <property type="entry name" value="ASCH"/>
    <property type="match status" value="1"/>
</dbReference>
<dbReference type="RefSeq" id="WP_286346257.1">
    <property type="nucleotide sequence ID" value="NZ_AP027732.1"/>
</dbReference>
<dbReference type="Gene3D" id="3.10.400.10">
    <property type="entry name" value="Sulfate adenylyltransferase"/>
    <property type="match status" value="1"/>
</dbReference>
<accession>A0ABM8GM38</accession>
<dbReference type="EMBL" id="AP027732">
    <property type="protein sequence ID" value="BDZ49471.1"/>
    <property type="molecule type" value="Genomic_DNA"/>
</dbReference>
<sequence>MFPRSGHERVMEFGTPGPLRQQLVGLVVAGAKTATAGRLAEYADEGEELEHLGEVLVVVDDAGSPVASIRITRVDVVPFADVPWEFADAEGEGFVDLADWRAQHRAFWSRASGAPVSDDELIVCLRFELLAAAP</sequence>
<keyword evidence="3" id="KW-1185">Reference proteome</keyword>
<dbReference type="PANTHER" id="PTHR39203">
    <property type="entry name" value="CYTOPLASMIC PROTEIN-RELATED"/>
    <property type="match status" value="1"/>
</dbReference>
<evidence type="ECO:0000313" key="2">
    <source>
        <dbReference type="EMBL" id="BDZ49471.1"/>
    </source>
</evidence>
<protein>
    <recommendedName>
        <fullName evidence="1">ASCH domain-containing protein</fullName>
    </recommendedName>
</protein>
<reference evidence="3" key="1">
    <citation type="journal article" date="2019" name="Int. J. Syst. Evol. Microbiol.">
        <title>The Global Catalogue of Microorganisms (GCM) 10K type strain sequencing project: providing services to taxonomists for standard genome sequencing and annotation.</title>
        <authorList>
            <consortium name="The Broad Institute Genomics Platform"/>
            <consortium name="The Broad Institute Genome Sequencing Center for Infectious Disease"/>
            <person name="Wu L."/>
            <person name="Ma J."/>
        </authorList>
    </citation>
    <scope>NUCLEOTIDE SEQUENCE [LARGE SCALE GENOMIC DNA]</scope>
    <source>
        <strain evidence="3">NBRC 108728</strain>
    </source>
</reference>
<name>A0ABM8GM38_9MICO</name>
<dbReference type="PIRSF" id="PIRSF021320">
    <property type="entry name" value="DUF984"/>
    <property type="match status" value="1"/>
</dbReference>
<gene>
    <name evidence="2" type="ORF">GCM10025867_17120</name>
</gene>
<organism evidence="2 3">
    <name type="scientific">Frondihabitans sucicola</name>
    <dbReference type="NCBI Taxonomy" id="1268041"/>
    <lineage>
        <taxon>Bacteria</taxon>
        <taxon>Bacillati</taxon>
        <taxon>Actinomycetota</taxon>
        <taxon>Actinomycetes</taxon>
        <taxon>Micrococcales</taxon>
        <taxon>Microbacteriaceae</taxon>
        <taxon>Frondihabitans</taxon>
    </lineage>
</organism>
<evidence type="ECO:0000259" key="1">
    <source>
        <dbReference type="SMART" id="SM01022"/>
    </source>
</evidence>
<dbReference type="SUPFAM" id="SSF88697">
    <property type="entry name" value="PUA domain-like"/>
    <property type="match status" value="1"/>
</dbReference>